<evidence type="ECO:0000313" key="1">
    <source>
        <dbReference type="EMBL" id="MFD2905026.1"/>
    </source>
</evidence>
<dbReference type="Proteomes" id="UP001597509">
    <property type="component" value="Unassembled WGS sequence"/>
</dbReference>
<keyword evidence="2" id="KW-1185">Reference proteome</keyword>
<accession>A0ABW5YXE4</accession>
<reference evidence="2" key="1">
    <citation type="journal article" date="2019" name="Int. J. Syst. Evol. Microbiol.">
        <title>The Global Catalogue of Microorganisms (GCM) 10K type strain sequencing project: providing services to taxonomists for standard genome sequencing and annotation.</title>
        <authorList>
            <consortium name="The Broad Institute Genomics Platform"/>
            <consortium name="The Broad Institute Genome Sequencing Center for Infectious Disease"/>
            <person name="Wu L."/>
            <person name="Ma J."/>
        </authorList>
    </citation>
    <scope>NUCLEOTIDE SEQUENCE [LARGE SCALE GENOMIC DNA]</scope>
    <source>
        <strain evidence="2">KCTC 22209</strain>
    </source>
</reference>
<name>A0ABW5YXE4_9SPHI</name>
<organism evidence="1 2">
    <name type="scientific">Sphingobacterium anhuiense</name>
    <dbReference type="NCBI Taxonomy" id="493780"/>
    <lineage>
        <taxon>Bacteria</taxon>
        <taxon>Pseudomonadati</taxon>
        <taxon>Bacteroidota</taxon>
        <taxon>Sphingobacteriia</taxon>
        <taxon>Sphingobacteriales</taxon>
        <taxon>Sphingobacteriaceae</taxon>
        <taxon>Sphingobacterium</taxon>
    </lineage>
</organism>
<proteinExistence type="predicted"/>
<comment type="caution">
    <text evidence="1">The sequence shown here is derived from an EMBL/GenBank/DDBJ whole genome shotgun (WGS) entry which is preliminary data.</text>
</comment>
<protein>
    <submittedName>
        <fullName evidence="1">Uncharacterized protein</fullName>
    </submittedName>
</protein>
<gene>
    <name evidence="1" type="ORF">ACFS6I_13880</name>
</gene>
<evidence type="ECO:0000313" key="2">
    <source>
        <dbReference type="Proteomes" id="UP001597509"/>
    </source>
</evidence>
<dbReference type="EMBL" id="JBHUPE010000005">
    <property type="protein sequence ID" value="MFD2905026.1"/>
    <property type="molecule type" value="Genomic_DNA"/>
</dbReference>
<sequence>MNHSMTELTKNRIVSWKNKVTFALIFSGALVYQNAHAQQKQSYKSVSGIYPHLAMYNEEGEAGTGAVMPWAGKLWAITYGPHLPHGSSDKLYEIDASLNQDVRKESIGGTPANRMIHKESKQLFIGPYAISETGAVRVIPNKEMPGRLTGNARHLTDPTNKIFYGTMEEGIYEVDVHTLNVKWLYSDTNLKPAARRNIPTADLPGYHGKGLYSGQGVLVYSNNGEYGDKALKQFDTPSGSLSEWDGTNWKIIRRNQFVEVTGPGGVEGNANPQTDPIWATGWDHKSVLLGVRGEEKWIFFRLPKASRSYDGAHGWNTEWPRIRNVGKEGQNDYIMTMHGMFWSFPGTFTNNTTAGIRPKSAYLKVIGDFTRWNDKLVFGTDDSAQKEFLNKRKAKGNLEGPGQSHSNLWFTDRSTIDHLGPKASEGSVWQQDDVKAGVYSDPMLFAGWNNRSSWMHNHSEKAIVLTAEVDLKGDGKWSKIGEYPLKAGETLHKSFSSKEQGEWIRLKSDKDAHLSVHFTYHDADKRETKADKIFTGISTDGEFSGGLLYSLGHNRRSLGLLAYDYNNKGQKQKVGYYEMDDKFNLVPKSDAKTEQLIETKYSIPQQVVNLEPSSALIVDDKGRRWRLPLGDDSYTSLTNDGALRICREVATERDLFNLHGTFYELPAENADGYAKIRPVSSHNLKINDYASYRGMLIMTGLDLDKANSNLEHIFVSTDKKAAVWAGAIDDLWKLGKPKGHGGPWYKTAVQKGIFSDPYLIGFYDQKSLALSHNGKGTVNITLEVDPGGDGNWMTYKTLAVKNGQILKFDFPEDFQARWIRFVTDQNCEATAWLDYK</sequence>